<dbReference type="Pfam" id="PF09365">
    <property type="entry name" value="DUF2461"/>
    <property type="match status" value="1"/>
</dbReference>
<accession>A0A060TC42</accession>
<dbReference type="EMBL" id="HG937692">
    <property type="protein sequence ID" value="CDP36751.1"/>
    <property type="molecule type" value="Genomic_DNA"/>
</dbReference>
<dbReference type="InterPro" id="IPR012808">
    <property type="entry name" value="CHP02453"/>
</dbReference>
<organism evidence="2">
    <name type="scientific">Blastobotrys adeninivorans</name>
    <name type="common">Yeast</name>
    <name type="synonym">Arxula adeninivorans</name>
    <dbReference type="NCBI Taxonomy" id="409370"/>
    <lineage>
        <taxon>Eukaryota</taxon>
        <taxon>Fungi</taxon>
        <taxon>Dikarya</taxon>
        <taxon>Ascomycota</taxon>
        <taxon>Saccharomycotina</taxon>
        <taxon>Dipodascomycetes</taxon>
        <taxon>Dipodascales</taxon>
        <taxon>Trichomonascaceae</taxon>
        <taxon>Blastobotrys</taxon>
    </lineage>
</organism>
<reference evidence="2" key="1">
    <citation type="submission" date="2014-02" db="EMBL/GenBank/DDBJ databases">
        <authorList>
            <person name="Genoscope - CEA"/>
        </authorList>
    </citation>
    <scope>NUCLEOTIDE SEQUENCE</scope>
    <source>
        <strain evidence="2">LS3</strain>
    </source>
</reference>
<dbReference type="AlphaFoldDB" id="A0A060TC42"/>
<dbReference type="PhylomeDB" id="A0A060TC42"/>
<protein>
    <submittedName>
        <fullName evidence="2">ARAD1B20130p</fullName>
    </submittedName>
</protein>
<dbReference type="NCBIfam" id="TIGR02453">
    <property type="entry name" value="TIGR02453 family protein"/>
    <property type="match status" value="1"/>
</dbReference>
<gene>
    <name evidence="2" type="ORF">GNLVRS02_ARAD1B20130g</name>
</gene>
<feature type="region of interest" description="Disordered" evidence="1">
    <location>
        <begin position="1"/>
        <end position="84"/>
    </location>
</feature>
<dbReference type="PANTHER" id="PTHR36452:SF1">
    <property type="entry name" value="DUF2461 DOMAIN-CONTAINING PROTEIN"/>
    <property type="match status" value="1"/>
</dbReference>
<feature type="compositionally biased region" description="Low complexity" evidence="1">
    <location>
        <begin position="36"/>
        <end position="49"/>
    </location>
</feature>
<dbReference type="PANTHER" id="PTHR36452">
    <property type="entry name" value="CHROMOSOME 12, WHOLE GENOME SHOTGUN SEQUENCE"/>
    <property type="match status" value="1"/>
</dbReference>
<evidence type="ECO:0000313" key="2">
    <source>
        <dbReference type="EMBL" id="CDP36751.1"/>
    </source>
</evidence>
<sequence>MTTKRSKYFKKKKEDEESSSESQDSYSDASYKDNSSSEQSGSGSRPQSETEYPESEDGIKVKRRRTDSQVSTPEREDYSPGSMNPKSLKFLELLKDNNNREWFNENKHLYDSSRKDYESFIDELVHNLTQYDTEVPELPVKDFTFRLYRDVRFSHDKTPYKTHYASVFSRTGKKGPFAGYYITISGESCRIGAGYFPFGDRDTSQRKFQVLRDEIAQDSSRFKSRLTKIQRNSGDAIFTSSHQNEQGIIEEFLAVNEFAAMKRCPAGYEKTHPDVKLLMLKSFIIRRDIDLQILYKEGGAMIVAKLMAEMTPWVSRFCSSC</sequence>
<proteinExistence type="predicted"/>
<name>A0A060TC42_BLAAD</name>
<evidence type="ECO:0000256" key="1">
    <source>
        <dbReference type="SAM" id="MobiDB-lite"/>
    </source>
</evidence>
<feature type="compositionally biased region" description="Low complexity" evidence="1">
    <location>
        <begin position="20"/>
        <end position="29"/>
    </location>
</feature>
<feature type="compositionally biased region" description="Basic residues" evidence="1">
    <location>
        <begin position="1"/>
        <end position="11"/>
    </location>
</feature>
<reference evidence="2" key="2">
    <citation type="submission" date="2014-06" db="EMBL/GenBank/DDBJ databases">
        <title>The complete genome of Blastobotrys (Arxula) adeninivorans LS3 - a yeast of biotechnological interest.</title>
        <authorList>
            <person name="Kunze G."/>
            <person name="Gaillardin C."/>
            <person name="Czernicka M."/>
            <person name="Durrens P."/>
            <person name="Martin T."/>
            <person name="Boer E."/>
            <person name="Gabaldon T."/>
            <person name="Cruz J."/>
            <person name="Talla E."/>
            <person name="Marck C."/>
            <person name="Goffeau A."/>
            <person name="Barbe V."/>
            <person name="Baret P."/>
            <person name="Baronian K."/>
            <person name="Beier S."/>
            <person name="Bleykasten C."/>
            <person name="Bode R."/>
            <person name="Casaregola S."/>
            <person name="Despons L."/>
            <person name="Fairhead C."/>
            <person name="Giersberg M."/>
            <person name="Gierski P."/>
            <person name="Hahnel U."/>
            <person name="Hartmann A."/>
            <person name="Jankowska D."/>
            <person name="Jubin C."/>
            <person name="Jung P."/>
            <person name="Lafontaine I."/>
            <person name="Leh-Louis V."/>
            <person name="Lemaire M."/>
            <person name="Marcet-Houben M."/>
            <person name="Mascher M."/>
            <person name="Morel G."/>
            <person name="Richard G.-F."/>
            <person name="Riechen J."/>
            <person name="Sacerdot C."/>
            <person name="Sarkar A."/>
            <person name="Savel G."/>
            <person name="Schacherer J."/>
            <person name="Sherman D."/>
            <person name="Straub M.-L."/>
            <person name="Stein N."/>
            <person name="Thierry A."/>
            <person name="Trautwein-Schult A."/>
            <person name="Westhof E."/>
            <person name="Worch S."/>
            <person name="Dujon B."/>
            <person name="Souciet J.-L."/>
            <person name="Wincker P."/>
            <person name="Scholz U."/>
            <person name="Neuveglise N."/>
        </authorList>
    </citation>
    <scope>NUCLEOTIDE SEQUENCE</scope>
    <source>
        <strain evidence="2">LS3</strain>
    </source>
</reference>